<accession>A0A4R9I859</accession>
<gene>
    <name evidence="1" type="ORF">EHQ24_09845</name>
</gene>
<dbReference type="InterPro" id="IPR038312">
    <property type="entry name" value="DUF5063_sf"/>
</dbReference>
<organism evidence="1 2">
    <name type="scientific">Leptospira noumeaensis</name>
    <dbReference type="NCBI Taxonomy" id="2484964"/>
    <lineage>
        <taxon>Bacteria</taxon>
        <taxon>Pseudomonadati</taxon>
        <taxon>Spirochaetota</taxon>
        <taxon>Spirochaetia</taxon>
        <taxon>Leptospirales</taxon>
        <taxon>Leptospiraceae</taxon>
        <taxon>Leptospira</taxon>
    </lineage>
</organism>
<name>A0A4R9I859_9LEPT</name>
<protein>
    <submittedName>
        <fullName evidence="1">DUF5063 domain-containing protein</fullName>
    </submittedName>
</protein>
<dbReference type="Proteomes" id="UP000298009">
    <property type="component" value="Unassembled WGS sequence"/>
</dbReference>
<comment type="caution">
    <text evidence="1">The sequence shown here is derived from an EMBL/GenBank/DDBJ whole genome shotgun (WGS) entry which is preliminary data.</text>
</comment>
<dbReference type="EMBL" id="RQFK01000026">
    <property type="protein sequence ID" value="TGK81599.1"/>
    <property type="molecule type" value="Genomic_DNA"/>
</dbReference>
<dbReference type="InterPro" id="IPR032025">
    <property type="entry name" value="DUF5063"/>
</dbReference>
<reference evidence="1" key="1">
    <citation type="journal article" date="2019" name="PLoS Negl. Trop. Dis.">
        <title>Revisiting the worldwide diversity of Leptospira species in the environment.</title>
        <authorList>
            <person name="Vincent A.T."/>
            <person name="Schiettekatte O."/>
            <person name="Bourhy P."/>
            <person name="Veyrier F.J."/>
            <person name="Picardeau M."/>
        </authorList>
    </citation>
    <scope>NUCLEOTIDE SEQUENCE [LARGE SCALE GENOMIC DNA]</scope>
    <source>
        <strain evidence="1">201800287</strain>
    </source>
</reference>
<keyword evidence="2" id="KW-1185">Reference proteome</keyword>
<evidence type="ECO:0000313" key="1">
    <source>
        <dbReference type="EMBL" id="TGK81599.1"/>
    </source>
</evidence>
<dbReference type="Pfam" id="PF16702">
    <property type="entry name" value="DUF5063"/>
    <property type="match status" value="1"/>
</dbReference>
<dbReference type="RefSeq" id="WP_135601474.1">
    <property type="nucleotide sequence ID" value="NZ_RQFK01000026.1"/>
</dbReference>
<dbReference type="OrthoDB" id="2882299at2"/>
<dbReference type="Gene3D" id="1.20.120.1550">
    <property type="entry name" value="Protein of unknown function DUF5063"/>
    <property type="match status" value="1"/>
</dbReference>
<dbReference type="AlphaFoldDB" id="A0A4R9I859"/>
<sequence>MNKISGEILGFLKKETTKTMLLNAKSFIELLENQNIPLTDFYPKLHENLINLYLSGHLFDSIPLNHFNDENNLDDDKYFKNLNCSLISNLKEGSLYWEIFDPTYSETNGVPSLGWREEDKMPVQGWLDDDMSDIYRDLKTQITKIESLESNEIVEDGLWTLKWSFLHHWGKHCIDALRYLHYFIYDGKKYPI</sequence>
<evidence type="ECO:0000313" key="2">
    <source>
        <dbReference type="Proteomes" id="UP000298009"/>
    </source>
</evidence>
<proteinExistence type="predicted"/>